<reference evidence="3 4" key="1">
    <citation type="submission" date="2016-12" db="EMBL/GenBank/DDBJ databases">
        <authorList>
            <person name="Song W.-J."/>
            <person name="Kurnit D.M."/>
        </authorList>
    </citation>
    <scope>NUCLEOTIDE SEQUENCE [LARGE SCALE GENOMIC DNA]</scope>
    <source>
        <strain evidence="3 4">IMCC3135</strain>
    </source>
</reference>
<proteinExistence type="predicted"/>
<dbReference type="OrthoDB" id="5451115at2"/>
<accession>A0A2Z2P4N2</accession>
<evidence type="ECO:0000313" key="3">
    <source>
        <dbReference type="EMBL" id="ASJ75637.1"/>
    </source>
</evidence>
<dbReference type="InterPro" id="IPR002921">
    <property type="entry name" value="Fungal_lipase-type"/>
</dbReference>
<dbReference type="KEGG" id="gai:IMCC3135_27920"/>
<dbReference type="Pfam" id="PF01764">
    <property type="entry name" value="Lipase_3"/>
    <property type="match status" value="1"/>
</dbReference>
<dbReference type="Gene3D" id="3.40.50.1820">
    <property type="entry name" value="alpha/beta hydrolase"/>
    <property type="match status" value="1"/>
</dbReference>
<dbReference type="RefSeq" id="WP_088920531.1">
    <property type="nucleotide sequence ID" value="NZ_CP018632.1"/>
</dbReference>
<organism evidence="3 4">
    <name type="scientific">Granulosicoccus antarcticus IMCC3135</name>
    <dbReference type="NCBI Taxonomy" id="1192854"/>
    <lineage>
        <taxon>Bacteria</taxon>
        <taxon>Pseudomonadati</taxon>
        <taxon>Pseudomonadota</taxon>
        <taxon>Gammaproteobacteria</taxon>
        <taxon>Chromatiales</taxon>
        <taxon>Granulosicoccaceae</taxon>
        <taxon>Granulosicoccus</taxon>
    </lineage>
</organism>
<protein>
    <recommendedName>
        <fullName evidence="2">Fungal lipase-type domain-containing protein</fullName>
    </recommendedName>
</protein>
<keyword evidence="1" id="KW-0732">Signal</keyword>
<feature type="chain" id="PRO_5016332874" description="Fungal lipase-type domain-containing protein" evidence="1">
    <location>
        <begin position="36"/>
        <end position="314"/>
    </location>
</feature>
<sequence length="314" mass="35118">MMFARALCEWLGFKVSASARYACLMLVCLALQACATPAGNLNKLAQEQGFSRETVNAAGYKLLVYKNRQAVAGFPANADNSILHVYLEGDGSPWRHRVFIMADPTPRRPLMLELMKLDRQPSVYLGRPCYNGTSMEKPCTNALWTSGRYSPAVIESMASGLNDLQRRHQASELWLFGHSGGGALAMLLAARLPDVTRIVTIAGNLDTQAWTRHHGYTPLFSSLNPVKQPDLRKSVWQWHLLGGRDAVIPPPLVRPFIMRQSQASGFQFDRFSHGCCWQLVWSEVLEALALDEPKRIPARQFKYPDSLLDASESR</sequence>
<keyword evidence="4" id="KW-1185">Reference proteome</keyword>
<dbReference type="InterPro" id="IPR029058">
    <property type="entry name" value="AB_hydrolase_fold"/>
</dbReference>
<evidence type="ECO:0000256" key="1">
    <source>
        <dbReference type="SAM" id="SignalP"/>
    </source>
</evidence>
<dbReference type="PROSITE" id="PS51257">
    <property type="entry name" value="PROKAR_LIPOPROTEIN"/>
    <property type="match status" value="1"/>
</dbReference>
<dbReference type="GO" id="GO:0006629">
    <property type="term" value="P:lipid metabolic process"/>
    <property type="evidence" value="ECO:0007669"/>
    <property type="project" value="InterPro"/>
</dbReference>
<dbReference type="Proteomes" id="UP000250079">
    <property type="component" value="Chromosome"/>
</dbReference>
<evidence type="ECO:0000259" key="2">
    <source>
        <dbReference type="Pfam" id="PF01764"/>
    </source>
</evidence>
<feature type="domain" description="Fungal lipase-type" evidence="2">
    <location>
        <begin position="152"/>
        <end position="192"/>
    </location>
</feature>
<evidence type="ECO:0000313" key="4">
    <source>
        <dbReference type="Proteomes" id="UP000250079"/>
    </source>
</evidence>
<name>A0A2Z2P4N2_9GAMM</name>
<gene>
    <name evidence="3" type="ORF">IMCC3135_27920</name>
</gene>
<feature type="signal peptide" evidence="1">
    <location>
        <begin position="1"/>
        <end position="35"/>
    </location>
</feature>
<dbReference type="AlphaFoldDB" id="A0A2Z2P4N2"/>
<dbReference type="EMBL" id="CP018632">
    <property type="protein sequence ID" value="ASJ75637.1"/>
    <property type="molecule type" value="Genomic_DNA"/>
</dbReference>
<dbReference type="SUPFAM" id="SSF53474">
    <property type="entry name" value="alpha/beta-Hydrolases"/>
    <property type="match status" value="1"/>
</dbReference>